<dbReference type="InterPro" id="IPR013780">
    <property type="entry name" value="Glyco_hydro_b"/>
</dbReference>
<evidence type="ECO:0000256" key="9">
    <source>
        <dbReference type="SAM" id="Phobius"/>
    </source>
</evidence>
<dbReference type="SUPFAM" id="SSF63446">
    <property type="entry name" value="Type I dockerin domain"/>
    <property type="match status" value="1"/>
</dbReference>
<feature type="coiled-coil region" evidence="7">
    <location>
        <begin position="1506"/>
        <end position="1537"/>
    </location>
</feature>
<reference evidence="13" key="1">
    <citation type="submission" date="2019-11" db="EMBL/GenBank/DDBJ databases">
        <authorList>
            <person name="Feng L."/>
        </authorList>
    </citation>
    <scope>NUCLEOTIDE SEQUENCE</scope>
    <source>
        <strain evidence="13">CParaputrificumLFYP93</strain>
    </source>
</reference>
<keyword evidence="6 13" id="KW-0326">Glycosidase</keyword>
<feature type="signal peptide" evidence="10">
    <location>
        <begin position="1"/>
        <end position="35"/>
    </location>
</feature>
<name>A0A6N3C6I6_9CLOT</name>
<evidence type="ECO:0000256" key="1">
    <source>
        <dbReference type="ARBA" id="ARBA00007806"/>
    </source>
</evidence>
<dbReference type="PANTHER" id="PTHR22762:SF166">
    <property type="entry name" value="ALPHA-GLUCOSIDASE"/>
    <property type="match status" value="1"/>
</dbReference>
<dbReference type="InterPro" id="IPR017853">
    <property type="entry name" value="GH"/>
</dbReference>
<dbReference type="GO" id="GO:0000272">
    <property type="term" value="P:polysaccharide catabolic process"/>
    <property type="evidence" value="ECO:0007669"/>
    <property type="project" value="InterPro"/>
</dbReference>
<dbReference type="NCBIfam" id="TIGR01167">
    <property type="entry name" value="LPXTG_anchor"/>
    <property type="match status" value="1"/>
</dbReference>
<keyword evidence="9" id="KW-0812">Transmembrane</keyword>
<dbReference type="InterPro" id="IPR033403">
    <property type="entry name" value="DUF5110"/>
</dbReference>
<evidence type="ECO:0000256" key="2">
    <source>
        <dbReference type="ARBA" id="ARBA00022512"/>
    </source>
</evidence>
<dbReference type="SUPFAM" id="SSF49384">
    <property type="entry name" value="Carbohydrate-binding domain"/>
    <property type="match status" value="1"/>
</dbReference>
<dbReference type="InterPro" id="IPR036439">
    <property type="entry name" value="Dockerin_dom_sf"/>
</dbReference>
<keyword evidence="13" id="KW-0378">Hydrolase</keyword>
<feature type="transmembrane region" description="Helical" evidence="9">
    <location>
        <begin position="1716"/>
        <end position="1733"/>
    </location>
</feature>
<keyword evidence="7" id="KW-0175">Coiled coil</keyword>
<evidence type="ECO:0000256" key="3">
    <source>
        <dbReference type="ARBA" id="ARBA00022525"/>
    </source>
</evidence>
<dbReference type="InterPro" id="IPR048395">
    <property type="entry name" value="Glyco_hydro_31_C"/>
</dbReference>
<dbReference type="Gene3D" id="1.10.1330.10">
    <property type="entry name" value="Dockerin domain"/>
    <property type="match status" value="1"/>
</dbReference>
<dbReference type="InterPro" id="IPR000322">
    <property type="entry name" value="Glyco_hydro_31_TIM"/>
</dbReference>
<dbReference type="Gene3D" id="2.60.40.1180">
    <property type="entry name" value="Golgi alpha-mannosidase II"/>
    <property type="match status" value="2"/>
</dbReference>
<keyword evidence="5" id="KW-0572">Peptidoglycan-anchor</keyword>
<keyword evidence="3" id="KW-0964">Secreted</keyword>
<dbReference type="CDD" id="cd06596">
    <property type="entry name" value="GH31_CPE1046"/>
    <property type="match status" value="1"/>
</dbReference>
<dbReference type="Gene3D" id="2.60.40.10">
    <property type="entry name" value="Immunoglobulins"/>
    <property type="match status" value="1"/>
</dbReference>
<evidence type="ECO:0000259" key="11">
    <source>
        <dbReference type="PROSITE" id="PS50022"/>
    </source>
</evidence>
<dbReference type="Pfam" id="PF13802">
    <property type="entry name" value="Gal_mutarotas_2"/>
    <property type="match status" value="1"/>
</dbReference>
<dbReference type="Pfam" id="PF07554">
    <property type="entry name" value="FIVAR"/>
    <property type="match status" value="3"/>
</dbReference>
<dbReference type="CDD" id="cd14752">
    <property type="entry name" value="GH31_N"/>
    <property type="match status" value="1"/>
</dbReference>
<proteinExistence type="inferred from homology"/>
<dbReference type="InterPro" id="IPR013783">
    <property type="entry name" value="Ig-like_fold"/>
</dbReference>
<evidence type="ECO:0000256" key="10">
    <source>
        <dbReference type="SAM" id="SignalP"/>
    </source>
</evidence>
<evidence type="ECO:0000259" key="12">
    <source>
        <dbReference type="PROSITE" id="PS50853"/>
    </source>
</evidence>
<dbReference type="Gene3D" id="2.60.120.260">
    <property type="entry name" value="Galactose-binding domain-like"/>
    <property type="match status" value="2"/>
</dbReference>
<dbReference type="InterPro" id="IPR008979">
    <property type="entry name" value="Galactose-bd-like_sf"/>
</dbReference>
<keyword evidence="9" id="KW-1133">Transmembrane helix</keyword>
<dbReference type="Pfam" id="PF21365">
    <property type="entry name" value="Glyco_hydro_31_3rd"/>
    <property type="match status" value="1"/>
</dbReference>
<dbReference type="PROSITE" id="PS50022">
    <property type="entry name" value="FA58C_3"/>
    <property type="match status" value="1"/>
</dbReference>
<dbReference type="Gene3D" id="3.20.20.80">
    <property type="entry name" value="Glycosidases"/>
    <property type="match status" value="1"/>
</dbReference>
<dbReference type="Pfam" id="PF00746">
    <property type="entry name" value="Gram_pos_anchor"/>
    <property type="match status" value="1"/>
</dbReference>
<dbReference type="InterPro" id="IPR000421">
    <property type="entry name" value="FA58C"/>
</dbReference>
<evidence type="ECO:0000313" key="13">
    <source>
        <dbReference type="EMBL" id="VYU10578.1"/>
    </source>
</evidence>
<organism evidence="13">
    <name type="scientific">Clostridium paraputrificum</name>
    <dbReference type="NCBI Taxonomy" id="29363"/>
    <lineage>
        <taxon>Bacteria</taxon>
        <taxon>Bacillati</taxon>
        <taxon>Bacillota</taxon>
        <taxon>Clostridia</taxon>
        <taxon>Eubacteriales</taxon>
        <taxon>Clostridiaceae</taxon>
        <taxon>Clostridium</taxon>
    </lineage>
</organism>
<evidence type="ECO:0000256" key="7">
    <source>
        <dbReference type="SAM" id="Coils"/>
    </source>
</evidence>
<dbReference type="PROSITE" id="PS50853">
    <property type="entry name" value="FN3"/>
    <property type="match status" value="1"/>
</dbReference>
<dbReference type="CDD" id="cd00063">
    <property type="entry name" value="FN3"/>
    <property type="match status" value="1"/>
</dbReference>
<dbReference type="Gene3D" id="2.60.40.1760">
    <property type="entry name" value="glycosyl hydrolase (family 31)"/>
    <property type="match status" value="1"/>
</dbReference>
<gene>
    <name evidence="13" type="primary">hypBA2</name>
    <name evidence="13" type="ORF">CPLFYP93_01398</name>
</gene>
<dbReference type="GO" id="GO:0030246">
    <property type="term" value="F:carbohydrate binding"/>
    <property type="evidence" value="ECO:0007669"/>
    <property type="project" value="InterPro"/>
</dbReference>
<dbReference type="InterPro" id="IPR008965">
    <property type="entry name" value="CBM2/CBM3_carb-bd_dom_sf"/>
</dbReference>
<keyword evidence="4 10" id="KW-0732">Signal</keyword>
<accession>A0A6N3C6I6</accession>
<feature type="region of interest" description="Disordered" evidence="8">
    <location>
        <begin position="1681"/>
        <end position="1710"/>
    </location>
</feature>
<dbReference type="InterPro" id="IPR011013">
    <property type="entry name" value="Gal_mutarotase_sf_dom"/>
</dbReference>
<dbReference type="EC" id="3.2.1.187" evidence="13"/>
<comment type="similarity">
    <text evidence="1">Belongs to the glycosyl hydrolase 31 family.</text>
</comment>
<evidence type="ECO:0000256" key="6">
    <source>
        <dbReference type="ARBA" id="ARBA00023295"/>
    </source>
</evidence>
<sequence>MLKRKNKYDFLKKLAGLCLPICMAVTLVPPSIVSAASNSETIALLESEISKLGLNSIGKVTEIKKDKDVVNIKLSTGESIRINFLEDNVFRLYMDPKGEFQEYPTPNAEDHTTKIIDKELDEYKSEYGIIDVNVDDSDSKVYKISTNSIELRIDKETSIMELYDKVNDKVVWSEAKPLMYSDKKTVQTLKTKNDEYFYGGGQQNGYFSHKNTSINIAIGGGWDAGAASSPSPFYISTEGYGVMRNTFKPGKYDFFEEATLSHDEGRFDAYYFVGGNVPNVIESYTELTGRPAMMPEYGFYLGHADCFNGKHNGLGDDRELLGKGLDTLKSYGANDMPLGWFLPNDGYGCGYGGLDNLEKFVKAANEENVNVGLWTQSNLYPDESLPEDSPLRRDLDGEVKAGVRAIKTDVAWVGQGYSMALNATRQAAEGIEKEENSGGARPFVISLDGWAGTQRYAGLWSGDQYGGNWEYIRMHIPTYIGAGLSGNPNVGSDMDGIFGGSPVIQTRDFQWKAFTPIQIDMDGWAGTSNKKTPWNYGEPYASINRMYLKLKAEMMPYIYTNAAESSKTGLPMVRAMMLEYPDDPYTYGTQTQYQYMWGPNLLVAPVYNEEDNSNNVRNGIYLPDEDQIWIDYFTGEQYKGGQVINNFDAPLWKAPVFVKNGAIIPMAPENNSINELDGSENRIFDVYPSGSTEFTMYEDDGKTIDYKEGKNTTTKVTSEVTGDSVKVTVNKAEGQGYEGMVANRGTEVIINTRKAPERVTVKVGGKNVELTPVTSEEDYNNGENVYFYNERPNLNKYSTEGSEFAKQEIITSPKLYVKVGKTDITKNSVEVSVDGFDNTQIKEEVDSEVPSIPTNLVAQDEKITDTAITLNWNKVDGKNVSYDLMIDGTIYSNIFSNANGEEPFFTHKDLTQDTAHTYRVRATNTKGSSEWSEELTVKTKLDRYRNVPKNMTATADSYQPGSGPENAVDGKDNTQWHTEWGTGNVLPHTFTIDMKLAYQLDKFEYTPRQDSGNGTITKYDLDVSLDGKTYVNIVKDGKWDRSADVKTVDFDNNVYARYIKLTIKEAVGGFGSAQEFRPYMVDGTKGQVVGENIPNGVIDEDDLTFFASYMGVNKEDTAWDQVSKVDINYNGVIDAYDLAYVAGQLGESPLVPTGIEMKGVLNIKPSKKELKSGEEFTVEIIGQGLQDINAFNLEMILDPHKYEVVKECNADGTCGTTVVSPTEATDNMLNYSILAGVGKPQQRIFAAFSNKGNGKTLNGSNVLAKIKLKAKQDITFDMEISDSLLVDTSFNVITEKGIVLDPDTEIPEEKPEYIKLTNEDMTVSGDGSMMQGGDAAFEKLIDGVVSENSLAELIWNNTEESGKKLPLAVDFEFNKPQSISNITVFNRPQYTNGKIKKLSIKGFGVDGTEYDLGTKTVESNEAYVRFDIDPINELSKVQVIFEESHSGPLMLSVAEVEFIAKTNNEPEKPSVDKTALENKIKEAEAIDLSKYTDETVNVFKEKLNGAKAVRDDIDATQEDVNNALKALNDSIAGLKERPVEPSVDKTTLENKIKEAEAIDLSKYTDETVNVFKEKLNDAKAVRDDAKATQEDVNNALKALDDSIKALEEKPVEPSVDKTALENKIKEAESIDLTKYTDKTVSEFNEKLSIAKEVLSNEASNQDEVNKALEDLNKAIDNLEVKEEPAKPSKPSKPSNPSGDNSDGETVKTGDTQGSKVLLFGALAIIAGVAGVYFRKKKTVE</sequence>
<evidence type="ECO:0000256" key="4">
    <source>
        <dbReference type="ARBA" id="ARBA00022729"/>
    </source>
</evidence>
<evidence type="ECO:0000256" key="5">
    <source>
        <dbReference type="ARBA" id="ARBA00023088"/>
    </source>
</evidence>
<dbReference type="SUPFAM" id="SSF49785">
    <property type="entry name" value="Galactose-binding domain-like"/>
    <property type="match status" value="1"/>
</dbReference>
<keyword evidence="9" id="KW-0472">Membrane</keyword>
<dbReference type="PANTHER" id="PTHR22762">
    <property type="entry name" value="ALPHA-GLUCOSIDASE"/>
    <property type="match status" value="1"/>
</dbReference>
<dbReference type="EMBL" id="CACRTV010000040">
    <property type="protein sequence ID" value="VYU10578.1"/>
    <property type="molecule type" value="Genomic_DNA"/>
</dbReference>
<dbReference type="Gene3D" id="2.60.40.680">
    <property type="match status" value="1"/>
</dbReference>
<dbReference type="Pfam" id="PF17137">
    <property type="entry name" value="DUF5110"/>
    <property type="match status" value="1"/>
</dbReference>
<dbReference type="SUPFAM" id="SSF51011">
    <property type="entry name" value="Glycosyl hydrolase domain"/>
    <property type="match status" value="1"/>
</dbReference>
<dbReference type="SUPFAM" id="SSF74650">
    <property type="entry name" value="Galactose mutarotase-like"/>
    <property type="match status" value="1"/>
</dbReference>
<protein>
    <submittedName>
        <fullName evidence="13">Beta-L-arabinobiosidase</fullName>
        <ecNumber evidence="13">3.2.1.187</ecNumber>
    </submittedName>
</protein>
<dbReference type="InterPro" id="IPR025887">
    <property type="entry name" value="Glyco_hydro_31_N_dom"/>
</dbReference>
<dbReference type="GO" id="GO:0004553">
    <property type="term" value="F:hydrolase activity, hydrolyzing O-glycosyl compounds"/>
    <property type="evidence" value="ECO:0007669"/>
    <property type="project" value="InterPro"/>
</dbReference>
<feature type="chain" id="PRO_5026866477" evidence="10">
    <location>
        <begin position="36"/>
        <end position="1740"/>
    </location>
</feature>
<dbReference type="SMART" id="SM00060">
    <property type="entry name" value="FN3"/>
    <property type="match status" value="1"/>
</dbReference>
<dbReference type="SUPFAM" id="SSF51445">
    <property type="entry name" value="(Trans)glycosidases"/>
    <property type="match status" value="1"/>
</dbReference>
<dbReference type="InterPro" id="IPR019931">
    <property type="entry name" value="LPXTG_anchor"/>
</dbReference>
<dbReference type="SUPFAM" id="SSF49265">
    <property type="entry name" value="Fibronectin type III"/>
    <property type="match status" value="1"/>
</dbReference>
<feature type="domain" description="F5/8 type C" evidence="11">
    <location>
        <begin position="932"/>
        <end position="1081"/>
    </location>
</feature>
<dbReference type="Pfam" id="PF00041">
    <property type="entry name" value="fn3"/>
    <property type="match status" value="1"/>
</dbReference>
<dbReference type="Pfam" id="PF01055">
    <property type="entry name" value="Glyco_hydro_31_2nd"/>
    <property type="match status" value="1"/>
</dbReference>
<dbReference type="Gene3D" id="1.20.1270.90">
    <property type="entry name" value="AF1782-like"/>
    <property type="match status" value="3"/>
</dbReference>
<dbReference type="InterPro" id="IPR003961">
    <property type="entry name" value="FN3_dom"/>
</dbReference>
<dbReference type="Pfam" id="PF00754">
    <property type="entry name" value="F5_F8_type_C"/>
    <property type="match status" value="1"/>
</dbReference>
<feature type="domain" description="Fibronectin type-III" evidence="12">
    <location>
        <begin position="852"/>
        <end position="942"/>
    </location>
</feature>
<dbReference type="InterPro" id="IPR036116">
    <property type="entry name" value="FN3_sf"/>
</dbReference>
<evidence type="ECO:0000256" key="8">
    <source>
        <dbReference type="SAM" id="MobiDB-lite"/>
    </source>
</evidence>
<keyword evidence="2" id="KW-0134">Cell wall</keyword>
<dbReference type="RefSeq" id="WP_156560685.1">
    <property type="nucleotide sequence ID" value="NZ_CACRTV010000040.1"/>
</dbReference>